<reference evidence="2" key="1">
    <citation type="journal article" date="2014" name="Proc. Natl. Acad. Sci. U.S.A.">
        <title>Extensive sampling of basidiomycete genomes demonstrates inadequacy of the white-rot/brown-rot paradigm for wood decay fungi.</title>
        <authorList>
            <person name="Riley R."/>
            <person name="Salamov A.A."/>
            <person name="Brown D.W."/>
            <person name="Nagy L.G."/>
            <person name="Floudas D."/>
            <person name="Held B.W."/>
            <person name="Levasseur A."/>
            <person name="Lombard V."/>
            <person name="Morin E."/>
            <person name="Otillar R."/>
            <person name="Lindquist E.A."/>
            <person name="Sun H."/>
            <person name="LaButti K.M."/>
            <person name="Schmutz J."/>
            <person name="Jabbour D."/>
            <person name="Luo H."/>
            <person name="Baker S.E."/>
            <person name="Pisabarro A.G."/>
            <person name="Walton J.D."/>
            <person name="Blanchette R.A."/>
            <person name="Henrissat B."/>
            <person name="Martin F."/>
            <person name="Cullen D."/>
            <person name="Hibbett D.S."/>
            <person name="Grigoriev I.V."/>
        </authorList>
    </citation>
    <scope>NUCLEOTIDE SEQUENCE [LARGE SCALE GENOMIC DNA]</scope>
    <source>
        <strain evidence="2">FD-172 SS1</strain>
    </source>
</reference>
<name>A0A067MVA5_BOTB1</name>
<dbReference type="Gene3D" id="3.80.10.10">
    <property type="entry name" value="Ribonuclease Inhibitor"/>
    <property type="match status" value="1"/>
</dbReference>
<dbReference type="HOGENOM" id="CLU_019609_1_0_1"/>
<accession>A0A067MVA5</accession>
<keyword evidence="2" id="KW-1185">Reference proteome</keyword>
<proteinExistence type="predicted"/>
<dbReference type="SUPFAM" id="SSF52047">
    <property type="entry name" value="RNI-like"/>
    <property type="match status" value="1"/>
</dbReference>
<organism evidence="1 2">
    <name type="scientific">Botryobasidium botryosum (strain FD-172 SS1)</name>
    <dbReference type="NCBI Taxonomy" id="930990"/>
    <lineage>
        <taxon>Eukaryota</taxon>
        <taxon>Fungi</taxon>
        <taxon>Dikarya</taxon>
        <taxon>Basidiomycota</taxon>
        <taxon>Agaricomycotina</taxon>
        <taxon>Agaricomycetes</taxon>
        <taxon>Cantharellales</taxon>
        <taxon>Botryobasidiaceae</taxon>
        <taxon>Botryobasidium</taxon>
    </lineage>
</organism>
<evidence type="ECO:0008006" key="3">
    <source>
        <dbReference type="Google" id="ProtNLM"/>
    </source>
</evidence>
<dbReference type="Proteomes" id="UP000027195">
    <property type="component" value="Unassembled WGS sequence"/>
</dbReference>
<dbReference type="InParanoid" id="A0A067MVA5"/>
<dbReference type="EMBL" id="KL198019">
    <property type="protein sequence ID" value="KDQ19678.1"/>
    <property type="molecule type" value="Genomic_DNA"/>
</dbReference>
<gene>
    <name evidence="1" type="ORF">BOTBODRAFT_445313</name>
</gene>
<dbReference type="InterPro" id="IPR032675">
    <property type="entry name" value="LRR_dom_sf"/>
</dbReference>
<evidence type="ECO:0000313" key="1">
    <source>
        <dbReference type="EMBL" id="KDQ19678.1"/>
    </source>
</evidence>
<evidence type="ECO:0000313" key="2">
    <source>
        <dbReference type="Proteomes" id="UP000027195"/>
    </source>
</evidence>
<sequence length="467" mass="52317">MNQMSQSDALVVSAAVPPIQRLADDSLLEIFTELLVTRKRDSTWVSEAFSVCLASVCRRWRGLVHGCSLFWSYIEPEFGKHRDVDLRAKYWVDRARESPLTIIAQIDQPSKGMSDKGAQLIRLTEVLRGCMNRWLPLSVHGYTSRVGILLEQCNGVAPMLKVLDIHASNYIDWSLPPRGFDSLDSVDDQDTDDSVLMLVPFTCTHHLQHDIRVLSTGCLSFTPSFGMAVAYLELNLTASFSTDGLVNVLQSCPNLVKLHLAKMKWVTTPVPLLRLVDLYSDCDQAGDAFLASLQLSALEVVHITRANWSGTMASAVMRIFQSCPHLARIVITQDFSYYQGYYDHPLFLTIPLIILPDATEFHVCGGPPFFPYLRRLILPSISKLRLEAVPYDVALHFISNTSWLESLTLLEIGEQPHDFIHHSFPAPTSLETSLSPNFLGAIYATNLTSLKVTGEQRAELLLRQLVD</sequence>
<dbReference type="AlphaFoldDB" id="A0A067MVA5"/>
<protein>
    <recommendedName>
        <fullName evidence="3">F-box domain-containing protein</fullName>
    </recommendedName>
</protein>